<dbReference type="EMBL" id="BNBD01000026">
    <property type="protein sequence ID" value="GHF74267.1"/>
    <property type="molecule type" value="Genomic_DNA"/>
</dbReference>
<evidence type="ECO:0000313" key="2">
    <source>
        <dbReference type="EMBL" id="GHF74267.1"/>
    </source>
</evidence>
<reference evidence="2" key="1">
    <citation type="journal article" date="2014" name="Int. J. Syst. Evol. Microbiol.">
        <title>Complete genome sequence of Corynebacterium casei LMG S-19264T (=DSM 44701T), isolated from a smear-ripened cheese.</title>
        <authorList>
            <consortium name="US DOE Joint Genome Institute (JGI-PGF)"/>
            <person name="Walter F."/>
            <person name="Albersmeier A."/>
            <person name="Kalinowski J."/>
            <person name="Ruckert C."/>
        </authorList>
    </citation>
    <scope>NUCLEOTIDE SEQUENCE</scope>
    <source>
        <strain evidence="2">JCM 4059</strain>
    </source>
</reference>
<evidence type="ECO:0000256" key="1">
    <source>
        <dbReference type="SAM" id="MobiDB-lite"/>
    </source>
</evidence>
<keyword evidence="3" id="KW-1185">Reference proteome</keyword>
<feature type="region of interest" description="Disordered" evidence="1">
    <location>
        <begin position="36"/>
        <end position="81"/>
    </location>
</feature>
<reference evidence="2" key="2">
    <citation type="submission" date="2020-09" db="EMBL/GenBank/DDBJ databases">
        <authorList>
            <person name="Sun Q."/>
            <person name="Ohkuma M."/>
        </authorList>
    </citation>
    <scope>NUCLEOTIDE SEQUENCE</scope>
    <source>
        <strain evidence="2">JCM 4059</strain>
    </source>
</reference>
<accession>A0A919EGR9</accession>
<dbReference type="AlphaFoldDB" id="A0A919EGR9"/>
<comment type="caution">
    <text evidence="2">The sequence shown here is derived from an EMBL/GenBank/DDBJ whole genome shotgun (WGS) entry which is preliminary data.</text>
</comment>
<proteinExistence type="predicted"/>
<gene>
    <name evidence="2" type="ORF">GCM10010218_64250</name>
</gene>
<evidence type="ECO:0000313" key="3">
    <source>
        <dbReference type="Proteomes" id="UP000638313"/>
    </source>
</evidence>
<sequence length="150" mass="15129">MRRGVGAEWARHVSARAEVLGLMSSRPSGTLAAVNAARHPQPSRSLGQGVSAVIPPQPSARPDETGPAAADDVRPCGQRQQAGALADQVARLLESARMVAVACPVLEAAALLLTAAGRGELDERGRAAAVTVAAELRAVATQGSADGPAG</sequence>
<dbReference type="Proteomes" id="UP000638313">
    <property type="component" value="Unassembled WGS sequence"/>
</dbReference>
<organism evidence="2 3">
    <name type="scientific">Streptomyces mashuensis</name>
    <dbReference type="NCBI Taxonomy" id="33904"/>
    <lineage>
        <taxon>Bacteria</taxon>
        <taxon>Bacillati</taxon>
        <taxon>Actinomycetota</taxon>
        <taxon>Actinomycetes</taxon>
        <taxon>Kitasatosporales</taxon>
        <taxon>Streptomycetaceae</taxon>
        <taxon>Streptomyces</taxon>
    </lineage>
</organism>
<name>A0A919EGR9_9ACTN</name>
<protein>
    <submittedName>
        <fullName evidence="2">Uncharacterized protein</fullName>
    </submittedName>
</protein>